<proteinExistence type="predicted"/>
<dbReference type="HOGENOM" id="CLU_000384_42_7_1"/>
<dbReference type="KEGG" id="mrr:Moror_9619"/>
<evidence type="ECO:0000313" key="2">
    <source>
        <dbReference type="Proteomes" id="UP000017559"/>
    </source>
</evidence>
<protein>
    <submittedName>
        <fullName evidence="1">Uncharacterized protein</fullName>
    </submittedName>
</protein>
<name>V2WJT8_MONRO</name>
<comment type="caution">
    <text evidence="1">The sequence shown here is derived from an EMBL/GenBank/DDBJ whole genome shotgun (WGS) entry which is preliminary data.</text>
</comment>
<sequence>MLQFRIEEQQMTETLLISGLGPEHFILGLLWLQDYNPDINWVMGVMKFRPGQKILARKFIEVLDKTADSEMLIRSFIQGEEDSDEIQINAKLSASQVLAQTYEMKAKPLEELISPYLSDYTDQFKKEKAEQFPPSHP</sequence>
<gene>
    <name evidence="1" type="ORF">Moror_9619</name>
</gene>
<reference evidence="1 2" key="1">
    <citation type="journal article" date="2014" name="BMC Genomics">
        <title>Genome and secretome analysis of the hemibiotrophic fungal pathogen, Moniliophthora roreri, which causes frosty pod rot disease of cacao: mechanisms of the biotrophic and necrotrophic phases.</title>
        <authorList>
            <person name="Meinhardt L.W."/>
            <person name="Costa G.G.L."/>
            <person name="Thomazella D.P.T."/>
            <person name="Teixeira P.J.P.L."/>
            <person name="Carazzolle M.F."/>
            <person name="Schuster S.C."/>
            <person name="Carlson J.E."/>
            <person name="Guiltinan M.J."/>
            <person name="Mieczkowski P."/>
            <person name="Farmer A."/>
            <person name="Ramaraj T."/>
            <person name="Crozier J."/>
            <person name="Davis R.E."/>
            <person name="Shao J."/>
            <person name="Melnick R.L."/>
            <person name="Pereira G.A.G."/>
            <person name="Bailey B.A."/>
        </authorList>
    </citation>
    <scope>NUCLEOTIDE SEQUENCE [LARGE SCALE GENOMIC DNA]</scope>
    <source>
        <strain evidence="1 2">MCA 2997</strain>
    </source>
</reference>
<keyword evidence="2" id="KW-1185">Reference proteome</keyword>
<dbReference type="OrthoDB" id="1194290at2759"/>
<organism evidence="1 2">
    <name type="scientific">Moniliophthora roreri (strain MCA 2997)</name>
    <name type="common">Cocoa frosty pod rot fungus</name>
    <name type="synonym">Crinipellis roreri</name>
    <dbReference type="NCBI Taxonomy" id="1381753"/>
    <lineage>
        <taxon>Eukaryota</taxon>
        <taxon>Fungi</taxon>
        <taxon>Dikarya</taxon>
        <taxon>Basidiomycota</taxon>
        <taxon>Agaricomycotina</taxon>
        <taxon>Agaricomycetes</taxon>
        <taxon>Agaricomycetidae</taxon>
        <taxon>Agaricales</taxon>
        <taxon>Marasmiineae</taxon>
        <taxon>Marasmiaceae</taxon>
        <taxon>Moniliophthora</taxon>
    </lineage>
</organism>
<dbReference type="AlphaFoldDB" id="V2WJT8"/>
<dbReference type="EMBL" id="AWSO01002199">
    <property type="protein sequence ID" value="ESK81862.1"/>
    <property type="molecule type" value="Genomic_DNA"/>
</dbReference>
<evidence type="ECO:0000313" key="1">
    <source>
        <dbReference type="EMBL" id="ESK81862.1"/>
    </source>
</evidence>
<dbReference type="Proteomes" id="UP000017559">
    <property type="component" value="Unassembled WGS sequence"/>
</dbReference>
<accession>V2WJT8</accession>